<protein>
    <recommendedName>
        <fullName evidence="6 15">tRNA (guanine-N(1)-)-methyltransferase</fullName>
        <ecNumber evidence="5 15">2.1.1.228</ecNumber>
    </recommendedName>
    <alternativeName>
        <fullName evidence="12 15">M1G-methyltransferase</fullName>
    </alternativeName>
    <alternativeName>
        <fullName evidence="13 15">tRNA [GM37] methyltransferase</fullName>
    </alternativeName>
</protein>
<evidence type="ECO:0000256" key="4">
    <source>
        <dbReference type="ARBA" id="ARBA00011738"/>
    </source>
</evidence>
<organism evidence="19 20">
    <name type="scientific">Candidatus Colwellbacteria bacterium RBG_13_48_8</name>
    <dbReference type="NCBI Taxonomy" id="1797685"/>
    <lineage>
        <taxon>Bacteria</taxon>
        <taxon>Candidatus Colwelliibacteriota</taxon>
    </lineage>
</organism>
<evidence type="ECO:0000313" key="20">
    <source>
        <dbReference type="Proteomes" id="UP000177062"/>
    </source>
</evidence>
<keyword evidence="11 15" id="KW-0819">tRNA processing</keyword>
<dbReference type="EC" id="2.1.1.228" evidence="5 15"/>
<keyword evidence="10 15" id="KW-0949">S-adenosyl-L-methionine</keyword>
<dbReference type="Pfam" id="PF01746">
    <property type="entry name" value="tRNA_m1G_MT"/>
    <property type="match status" value="1"/>
</dbReference>
<evidence type="ECO:0000259" key="18">
    <source>
        <dbReference type="Pfam" id="PF01746"/>
    </source>
</evidence>
<comment type="function">
    <text evidence="1 15 17">Specifically methylates guanosine-37 in various tRNAs.</text>
</comment>
<dbReference type="HAMAP" id="MF_00605">
    <property type="entry name" value="TrmD"/>
    <property type="match status" value="1"/>
</dbReference>
<evidence type="ECO:0000256" key="11">
    <source>
        <dbReference type="ARBA" id="ARBA00022694"/>
    </source>
</evidence>
<dbReference type="InterPro" id="IPR029026">
    <property type="entry name" value="tRNA_m1G_MTases_N"/>
</dbReference>
<proteinExistence type="inferred from homology"/>
<dbReference type="NCBIfam" id="NF000648">
    <property type="entry name" value="PRK00026.1"/>
    <property type="match status" value="1"/>
</dbReference>
<dbReference type="PANTHER" id="PTHR46417:SF1">
    <property type="entry name" value="TRNA (GUANINE-N(1)-)-METHYLTRANSFERASE"/>
    <property type="match status" value="1"/>
</dbReference>
<dbReference type="InterPro" id="IPR002649">
    <property type="entry name" value="tRNA_m1G_MeTrfase_TrmD"/>
</dbReference>
<comment type="subcellular location">
    <subcellularLocation>
        <location evidence="2 15 17">Cytoplasm</location>
    </subcellularLocation>
</comment>
<sequence>MTFHIVTIFPELFKTYLGSSILARAIARGALKVKLYNLRDFTADKHHKVDDKPYGGGPGMVIGLPALVRALAHILRGKPKNKTRVIITTPGGKQFTNKKAATMACSYRHIVIITGRYEGLDARLGEVIRRSMGVGVEELSSGPYVLTGGELPALIIVDTVSRHLKGVLGKEESLEENRYGIGLPVYTRPEVFCYRKNRYRVPGALLSGNHKKIDTWRRGKTRRRA</sequence>
<dbReference type="InterPro" id="IPR023148">
    <property type="entry name" value="tRNA_m1G_MeTrfase_C_sf"/>
</dbReference>
<evidence type="ECO:0000256" key="14">
    <source>
        <dbReference type="ARBA" id="ARBA00047783"/>
    </source>
</evidence>
<comment type="caution">
    <text evidence="15">Lacks conserved residue(s) required for the propagation of feature annotation.</text>
</comment>
<gene>
    <name evidence="15" type="primary">trmD</name>
    <name evidence="19" type="ORF">A2Y84_01255</name>
</gene>
<comment type="subunit">
    <text evidence="4 15 17">Homodimer.</text>
</comment>
<evidence type="ECO:0000256" key="6">
    <source>
        <dbReference type="ARBA" id="ARBA00014679"/>
    </source>
</evidence>
<comment type="similarity">
    <text evidence="3 15 17">Belongs to the RNA methyltransferase TrmD family.</text>
</comment>
<dbReference type="EMBL" id="MHIT01000005">
    <property type="protein sequence ID" value="OGY57140.1"/>
    <property type="molecule type" value="Genomic_DNA"/>
</dbReference>
<evidence type="ECO:0000256" key="17">
    <source>
        <dbReference type="RuleBase" id="RU003464"/>
    </source>
</evidence>
<evidence type="ECO:0000256" key="3">
    <source>
        <dbReference type="ARBA" id="ARBA00007630"/>
    </source>
</evidence>
<feature type="binding site" evidence="15 16">
    <location>
        <position position="115"/>
    </location>
    <ligand>
        <name>S-adenosyl-L-methionine</name>
        <dbReference type="ChEBI" id="CHEBI:59789"/>
    </ligand>
</feature>
<comment type="caution">
    <text evidence="19">The sequence shown here is derived from an EMBL/GenBank/DDBJ whole genome shotgun (WGS) entry which is preliminary data.</text>
</comment>
<evidence type="ECO:0000313" key="19">
    <source>
        <dbReference type="EMBL" id="OGY57140.1"/>
    </source>
</evidence>
<evidence type="ECO:0000256" key="1">
    <source>
        <dbReference type="ARBA" id="ARBA00002634"/>
    </source>
</evidence>
<dbReference type="GO" id="GO:0005829">
    <property type="term" value="C:cytosol"/>
    <property type="evidence" value="ECO:0007669"/>
    <property type="project" value="TreeGrafter"/>
</dbReference>
<evidence type="ECO:0000256" key="5">
    <source>
        <dbReference type="ARBA" id="ARBA00012807"/>
    </source>
</evidence>
<dbReference type="Gene3D" id="3.40.1280.10">
    <property type="match status" value="1"/>
</dbReference>
<dbReference type="SUPFAM" id="SSF75217">
    <property type="entry name" value="alpha/beta knot"/>
    <property type="match status" value="1"/>
</dbReference>
<dbReference type="GO" id="GO:0002939">
    <property type="term" value="P:tRNA N1-guanine methylation"/>
    <property type="evidence" value="ECO:0007669"/>
    <property type="project" value="TreeGrafter"/>
</dbReference>
<reference evidence="19 20" key="1">
    <citation type="journal article" date="2016" name="Nat. Commun.">
        <title>Thousands of microbial genomes shed light on interconnected biogeochemical processes in an aquifer system.</title>
        <authorList>
            <person name="Anantharaman K."/>
            <person name="Brown C.T."/>
            <person name="Hug L.A."/>
            <person name="Sharon I."/>
            <person name="Castelle C.J."/>
            <person name="Probst A.J."/>
            <person name="Thomas B.C."/>
            <person name="Singh A."/>
            <person name="Wilkins M.J."/>
            <person name="Karaoz U."/>
            <person name="Brodie E.L."/>
            <person name="Williams K.H."/>
            <person name="Hubbard S.S."/>
            <person name="Banfield J.F."/>
        </authorList>
    </citation>
    <scope>NUCLEOTIDE SEQUENCE [LARGE SCALE GENOMIC DNA]</scope>
</reference>
<dbReference type="NCBIfam" id="TIGR00088">
    <property type="entry name" value="trmD"/>
    <property type="match status" value="1"/>
</dbReference>
<keyword evidence="9 15" id="KW-0808">Transferase</keyword>
<evidence type="ECO:0000256" key="7">
    <source>
        <dbReference type="ARBA" id="ARBA00022490"/>
    </source>
</evidence>
<evidence type="ECO:0000256" key="2">
    <source>
        <dbReference type="ARBA" id="ARBA00004496"/>
    </source>
</evidence>
<name>A0A1G1YZU7_9BACT</name>
<dbReference type="AlphaFoldDB" id="A0A1G1YZU7"/>
<comment type="catalytic activity">
    <reaction evidence="14 15 17">
        <text>guanosine(37) in tRNA + S-adenosyl-L-methionine = N(1)-methylguanosine(37) in tRNA + S-adenosyl-L-homocysteine + H(+)</text>
        <dbReference type="Rhea" id="RHEA:36899"/>
        <dbReference type="Rhea" id="RHEA-COMP:10145"/>
        <dbReference type="Rhea" id="RHEA-COMP:10147"/>
        <dbReference type="ChEBI" id="CHEBI:15378"/>
        <dbReference type="ChEBI" id="CHEBI:57856"/>
        <dbReference type="ChEBI" id="CHEBI:59789"/>
        <dbReference type="ChEBI" id="CHEBI:73542"/>
        <dbReference type="ChEBI" id="CHEBI:74269"/>
        <dbReference type="EC" id="2.1.1.228"/>
    </reaction>
</comment>
<dbReference type="PANTHER" id="PTHR46417">
    <property type="entry name" value="TRNA (GUANINE-N(1)-)-METHYLTRANSFERASE"/>
    <property type="match status" value="1"/>
</dbReference>
<keyword evidence="7 15" id="KW-0963">Cytoplasm</keyword>
<dbReference type="PIRSF" id="PIRSF000386">
    <property type="entry name" value="tRNA_mtase"/>
    <property type="match status" value="1"/>
</dbReference>
<feature type="domain" description="tRNA methyltransferase TRMD/TRM10-type" evidence="18">
    <location>
        <begin position="1"/>
        <end position="224"/>
    </location>
</feature>
<evidence type="ECO:0000256" key="15">
    <source>
        <dbReference type="HAMAP-Rule" id="MF_00605"/>
    </source>
</evidence>
<evidence type="ECO:0000256" key="10">
    <source>
        <dbReference type="ARBA" id="ARBA00022691"/>
    </source>
</evidence>
<dbReference type="Proteomes" id="UP000177062">
    <property type="component" value="Unassembled WGS sequence"/>
</dbReference>
<dbReference type="InterPro" id="IPR016009">
    <property type="entry name" value="tRNA_MeTrfase_TRMD/TRM10"/>
</dbReference>
<keyword evidence="8 15" id="KW-0489">Methyltransferase</keyword>
<evidence type="ECO:0000256" key="8">
    <source>
        <dbReference type="ARBA" id="ARBA00022603"/>
    </source>
</evidence>
<dbReference type="InterPro" id="IPR029028">
    <property type="entry name" value="Alpha/beta_knot_MTases"/>
</dbReference>
<evidence type="ECO:0000256" key="12">
    <source>
        <dbReference type="ARBA" id="ARBA00029736"/>
    </source>
</evidence>
<dbReference type="GO" id="GO:0052906">
    <property type="term" value="F:tRNA (guanine(37)-N1)-methyltransferase activity"/>
    <property type="evidence" value="ECO:0007669"/>
    <property type="project" value="UniProtKB-UniRule"/>
</dbReference>
<accession>A0A1G1YZU7</accession>
<evidence type="ECO:0000256" key="13">
    <source>
        <dbReference type="ARBA" id="ARBA00033392"/>
    </source>
</evidence>
<evidence type="ECO:0000256" key="16">
    <source>
        <dbReference type="PIRSR" id="PIRSR000386-1"/>
    </source>
</evidence>
<evidence type="ECO:0000256" key="9">
    <source>
        <dbReference type="ARBA" id="ARBA00022679"/>
    </source>
</evidence>
<dbReference type="Gene3D" id="1.10.1270.20">
    <property type="entry name" value="tRNA(m1g37)methyltransferase, domain 2"/>
    <property type="match status" value="1"/>
</dbReference>